<comment type="caution">
    <text evidence="3">The sequence shown here is derived from an EMBL/GenBank/DDBJ whole genome shotgun (WGS) entry which is preliminary data.</text>
</comment>
<reference evidence="3" key="1">
    <citation type="submission" date="2021-06" db="EMBL/GenBank/DDBJ databases">
        <title>Sequencing of actinobacteria type strains.</title>
        <authorList>
            <person name="Nguyen G.-S."/>
            <person name="Wentzel A."/>
        </authorList>
    </citation>
    <scope>NUCLEOTIDE SEQUENCE</scope>
    <source>
        <strain evidence="3">P38-E01</strain>
    </source>
</reference>
<protein>
    <submittedName>
        <fullName evidence="3">Helix-turn-helix transcriptional regulator</fullName>
    </submittedName>
</protein>
<dbReference type="Gene3D" id="1.10.260.40">
    <property type="entry name" value="lambda repressor-like DNA-binding domains"/>
    <property type="match status" value="1"/>
</dbReference>
<feature type="domain" description="HTH cro/C1-type" evidence="2">
    <location>
        <begin position="12"/>
        <end position="66"/>
    </location>
</feature>
<evidence type="ECO:0000313" key="3">
    <source>
        <dbReference type="EMBL" id="MBU7600527.1"/>
    </source>
</evidence>
<dbReference type="Proteomes" id="UP000694501">
    <property type="component" value="Unassembled WGS sequence"/>
</dbReference>
<dbReference type="InterPro" id="IPR050807">
    <property type="entry name" value="TransReg_Diox_bact_type"/>
</dbReference>
<dbReference type="AlphaFoldDB" id="A0A949JIC8"/>
<dbReference type="PROSITE" id="PS50943">
    <property type="entry name" value="HTH_CROC1"/>
    <property type="match status" value="1"/>
</dbReference>
<dbReference type="InterPro" id="IPR001387">
    <property type="entry name" value="Cro/C1-type_HTH"/>
</dbReference>
<keyword evidence="1" id="KW-0238">DNA-binding</keyword>
<sequence length="392" mass="41664">MDRTKPAAGDNIAVLRRARGIGQETLAARAGVSVSLLRKIERGDRAATPPVVAAIARALGVSTGRLNGSPYTEPEELETQLNALRGAVRRHTLPREDAPEPEVLAGNLAKASALRSDTRYGELLELLPTLLGQVTASAFTASGDAKAWARVADVYGCAFAVAHRLGQADLAETIVSRQSWASSRTWNPAAEAATAWNEAGVHQSAGDYADGLAIVDRAITAFEGASTRGSASVIILGSLHLRGVVLASRHRDRAATESHLNVAKGLAEQLPEDRLLHNLTFGPGNTALYELAARVELGQPDRAWEMAEPFSAQPPKGLRPNRLGRLHIDAARARLALGDYGGAEESLGAAFGVAPEMTRLHPMAREVLRVMLIAHQRARPGLSAMARKSGLR</sequence>
<organism evidence="3 4">
    <name type="scientific">Streptomyces tardus</name>
    <dbReference type="NCBI Taxonomy" id="2780544"/>
    <lineage>
        <taxon>Bacteria</taxon>
        <taxon>Bacillati</taxon>
        <taxon>Actinomycetota</taxon>
        <taxon>Actinomycetes</taxon>
        <taxon>Kitasatosporales</taxon>
        <taxon>Streptomycetaceae</taxon>
        <taxon>Streptomyces</taxon>
    </lineage>
</organism>
<evidence type="ECO:0000256" key="1">
    <source>
        <dbReference type="ARBA" id="ARBA00023125"/>
    </source>
</evidence>
<evidence type="ECO:0000313" key="4">
    <source>
        <dbReference type="Proteomes" id="UP000694501"/>
    </source>
</evidence>
<dbReference type="CDD" id="cd00093">
    <property type="entry name" value="HTH_XRE"/>
    <property type="match status" value="1"/>
</dbReference>
<dbReference type="SUPFAM" id="SSF47413">
    <property type="entry name" value="lambda repressor-like DNA-binding domains"/>
    <property type="match status" value="1"/>
</dbReference>
<dbReference type="InterPro" id="IPR010982">
    <property type="entry name" value="Lambda_DNA-bd_dom_sf"/>
</dbReference>
<dbReference type="GO" id="GO:0003700">
    <property type="term" value="F:DNA-binding transcription factor activity"/>
    <property type="evidence" value="ECO:0007669"/>
    <property type="project" value="TreeGrafter"/>
</dbReference>
<dbReference type="SMART" id="SM00530">
    <property type="entry name" value="HTH_XRE"/>
    <property type="match status" value="1"/>
</dbReference>
<dbReference type="Pfam" id="PF01381">
    <property type="entry name" value="HTH_3"/>
    <property type="match status" value="1"/>
</dbReference>
<dbReference type="PANTHER" id="PTHR46797:SF1">
    <property type="entry name" value="METHYLPHOSPHONATE SYNTHASE"/>
    <property type="match status" value="1"/>
</dbReference>
<name>A0A949JIC8_9ACTN</name>
<evidence type="ECO:0000259" key="2">
    <source>
        <dbReference type="PROSITE" id="PS50943"/>
    </source>
</evidence>
<dbReference type="EMBL" id="JAELVF020000004">
    <property type="protein sequence ID" value="MBU7600527.1"/>
    <property type="molecule type" value="Genomic_DNA"/>
</dbReference>
<accession>A0A949JIC8</accession>
<dbReference type="GO" id="GO:0003677">
    <property type="term" value="F:DNA binding"/>
    <property type="evidence" value="ECO:0007669"/>
    <property type="project" value="UniProtKB-KW"/>
</dbReference>
<dbReference type="PANTHER" id="PTHR46797">
    <property type="entry name" value="HTH-TYPE TRANSCRIPTIONAL REGULATOR"/>
    <property type="match status" value="1"/>
</dbReference>
<keyword evidence="4" id="KW-1185">Reference proteome</keyword>
<gene>
    <name evidence="3" type="ORF">JGS22_023575</name>
</gene>
<dbReference type="GO" id="GO:0005829">
    <property type="term" value="C:cytosol"/>
    <property type="evidence" value="ECO:0007669"/>
    <property type="project" value="TreeGrafter"/>
</dbReference>
<dbReference type="RefSeq" id="WP_211038437.1">
    <property type="nucleotide sequence ID" value="NZ_JAELVF020000004.1"/>
</dbReference>
<proteinExistence type="predicted"/>